<feature type="transmembrane region" description="Helical" evidence="8">
    <location>
        <begin position="113"/>
        <end position="133"/>
    </location>
</feature>
<dbReference type="EMBL" id="KZ859002">
    <property type="protein sequence ID" value="RDW25428.1"/>
    <property type="molecule type" value="Genomic_DNA"/>
</dbReference>
<proteinExistence type="inferred from homology"/>
<dbReference type="KEGG" id="yli:2908553"/>
<dbReference type="InterPro" id="IPR002524">
    <property type="entry name" value="Cation_efflux"/>
</dbReference>
<dbReference type="Gene3D" id="1.20.1510.10">
    <property type="entry name" value="Cation efflux protein transmembrane domain"/>
    <property type="match status" value="1"/>
</dbReference>
<dbReference type="Proteomes" id="UP000182444">
    <property type="component" value="Chromosome 1F"/>
</dbReference>
<evidence type="ECO:0000313" key="13">
    <source>
        <dbReference type="Proteomes" id="UP000182444"/>
    </source>
</evidence>
<dbReference type="GO" id="GO:0005385">
    <property type="term" value="F:zinc ion transmembrane transporter activity"/>
    <property type="evidence" value="ECO:0007669"/>
    <property type="project" value="EnsemblFungi"/>
</dbReference>
<accession>A0A1H6PZD4</accession>
<feature type="transmembrane region" description="Helical" evidence="8">
    <location>
        <begin position="81"/>
        <end position="101"/>
    </location>
</feature>
<feature type="domain" description="Cation efflux protein transmembrane" evidence="9">
    <location>
        <begin position="11"/>
        <end position="280"/>
    </location>
</feature>
<dbReference type="PANTHER" id="PTHR45820">
    <property type="entry name" value="FI23527P1"/>
    <property type="match status" value="1"/>
</dbReference>
<dbReference type="SUPFAM" id="SSF161111">
    <property type="entry name" value="Cation efflux protein transmembrane domain-like"/>
    <property type="match status" value="1"/>
</dbReference>
<dbReference type="VEuPathDB" id="FungiDB:YALI1_F00207g"/>
<organism evidence="11 13">
    <name type="scientific">Yarrowia lipolytica</name>
    <name type="common">Candida lipolytica</name>
    <dbReference type="NCBI Taxonomy" id="4952"/>
    <lineage>
        <taxon>Eukaryota</taxon>
        <taxon>Fungi</taxon>
        <taxon>Dikarya</taxon>
        <taxon>Ascomycota</taxon>
        <taxon>Saccharomycotina</taxon>
        <taxon>Dipodascomycetes</taxon>
        <taxon>Dipodascales</taxon>
        <taxon>Dipodascales incertae sedis</taxon>
        <taxon>Yarrowia</taxon>
    </lineage>
</organism>
<evidence type="ECO:0000256" key="6">
    <source>
        <dbReference type="ARBA" id="ARBA00022989"/>
    </source>
</evidence>
<dbReference type="InterPro" id="IPR036837">
    <property type="entry name" value="Cation_efflux_CTD_sf"/>
</dbReference>
<evidence type="ECO:0000313" key="14">
    <source>
        <dbReference type="Proteomes" id="UP000256601"/>
    </source>
</evidence>
<comment type="subcellular location">
    <subcellularLocation>
        <location evidence="1">Membrane</location>
        <topology evidence="1">Multi-pass membrane protein</topology>
    </subcellularLocation>
</comment>
<dbReference type="Pfam" id="PF16916">
    <property type="entry name" value="ZT_dimer"/>
    <property type="match status" value="1"/>
</dbReference>
<sequence>MSLTSREIRMIALLIIDTCFFLLEAIVGYAVHSLALVADSFHMLNDVFSLIIALWAVRVAKSRGADSKYTYGWQRAEILGALANAVFLLALCLTILLEAIQRLFEPQIITNPKLIAVVGTAGLCSNIVGLLLFHEHGHAGHSHGHDHDHDHDHAHDEEEAVDTVLASQFTAPTEQTSLLQHPTSHRRSISNIDSSEHATHFHAKKKNEQKKKVSLNMQGVFLHVMGDALGNIGVIATAFFIWKTDYSWKYYADPVISLVITVIIFSSALPLCRSTSSILLQAVPQNINAEDVKNEIVALDGVEELHDLHIWILKEDTFVATLHVGVASDPSEFMTLSNDIKKIFHEHGINSVTIQPEFNVATGSTTPDKHQYHVSVGGLRSANSNGCLAPQ</sequence>
<keyword evidence="5" id="KW-0862">Zinc</keyword>
<evidence type="ECO:0000256" key="8">
    <source>
        <dbReference type="SAM" id="Phobius"/>
    </source>
</evidence>
<feature type="transmembrane region" description="Helical" evidence="8">
    <location>
        <begin position="12"/>
        <end position="31"/>
    </location>
</feature>
<dbReference type="OMA" id="FQDCASW"/>
<evidence type="ECO:0000259" key="9">
    <source>
        <dbReference type="Pfam" id="PF01545"/>
    </source>
</evidence>
<dbReference type="Pfam" id="PF01545">
    <property type="entry name" value="Cation_efflux"/>
    <property type="match status" value="1"/>
</dbReference>
<feature type="transmembrane region" description="Helical" evidence="8">
    <location>
        <begin position="254"/>
        <end position="272"/>
    </location>
</feature>
<dbReference type="InterPro" id="IPR027470">
    <property type="entry name" value="Cation_efflux_CTD"/>
</dbReference>
<evidence type="ECO:0000256" key="7">
    <source>
        <dbReference type="ARBA" id="ARBA00023136"/>
    </source>
</evidence>
<evidence type="ECO:0000313" key="11">
    <source>
        <dbReference type="EMBL" id="AOW06424.1"/>
    </source>
</evidence>
<dbReference type="GeneID" id="2908553"/>
<feature type="domain" description="Cation efflux protein cytoplasmic" evidence="10">
    <location>
        <begin position="285"/>
        <end position="357"/>
    </location>
</feature>
<keyword evidence="4 8" id="KW-0812">Transmembrane</keyword>
<reference evidence="11 13" key="1">
    <citation type="journal article" date="2016" name="PLoS ONE">
        <title>Sequence Assembly of Yarrowia lipolytica Strain W29/CLIB89 Shows Transposable Element Diversity.</title>
        <authorList>
            <person name="Magnan C."/>
            <person name="Yu J."/>
            <person name="Chang I."/>
            <person name="Jahn E."/>
            <person name="Kanomata Y."/>
            <person name="Wu J."/>
            <person name="Zeller M."/>
            <person name="Oakes M."/>
            <person name="Baldi P."/>
            <person name="Sandmeyer S."/>
        </authorList>
    </citation>
    <scope>NUCLEOTIDE SEQUENCE [LARGE SCALE GENOMIC DNA]</scope>
    <source>
        <strain evidence="11">CLIB89</strain>
        <strain evidence="13">CLIB89(W29)</strain>
    </source>
</reference>
<evidence type="ECO:0000256" key="3">
    <source>
        <dbReference type="ARBA" id="ARBA00022448"/>
    </source>
</evidence>
<dbReference type="SUPFAM" id="SSF160240">
    <property type="entry name" value="Cation efflux protein cytoplasmic domain-like"/>
    <property type="match status" value="1"/>
</dbReference>
<name>A0A1H6PZD4_YARLL</name>
<feature type="transmembrane region" description="Helical" evidence="8">
    <location>
        <begin position="43"/>
        <end position="60"/>
    </location>
</feature>
<evidence type="ECO:0000259" key="10">
    <source>
        <dbReference type="Pfam" id="PF16916"/>
    </source>
</evidence>
<dbReference type="Proteomes" id="UP000256601">
    <property type="component" value="Unassembled WGS sequence"/>
</dbReference>
<dbReference type="GO" id="GO:0005789">
    <property type="term" value="C:endoplasmic reticulum membrane"/>
    <property type="evidence" value="ECO:0007669"/>
    <property type="project" value="EnsemblFungi"/>
</dbReference>
<dbReference type="GO" id="GO:0006882">
    <property type="term" value="P:intracellular zinc ion homeostasis"/>
    <property type="evidence" value="ECO:0007669"/>
    <property type="project" value="EnsemblFungi"/>
</dbReference>
<protein>
    <submittedName>
        <fullName evidence="12">Cation efflux protein</fullName>
    </submittedName>
</protein>
<dbReference type="GO" id="GO:0140209">
    <property type="term" value="P:zinc ion import into endoplasmic reticulum"/>
    <property type="evidence" value="ECO:0007669"/>
    <property type="project" value="EnsemblFungi"/>
</dbReference>
<dbReference type="eggNOG" id="KOG1483">
    <property type="taxonomic scope" value="Eukaryota"/>
</dbReference>
<evidence type="ECO:0000256" key="1">
    <source>
        <dbReference type="ARBA" id="ARBA00004141"/>
    </source>
</evidence>
<dbReference type="InterPro" id="IPR058533">
    <property type="entry name" value="Cation_efflux_TM"/>
</dbReference>
<evidence type="ECO:0000256" key="5">
    <source>
        <dbReference type="ARBA" id="ARBA00022833"/>
    </source>
</evidence>
<comment type="similarity">
    <text evidence="2">Belongs to the cation diffusion facilitator (CDF) transporter (TC 2.A.4) family. SLC30A subfamily.</text>
</comment>
<keyword evidence="6 8" id="KW-1133">Transmembrane helix</keyword>
<evidence type="ECO:0000256" key="4">
    <source>
        <dbReference type="ARBA" id="ARBA00022692"/>
    </source>
</evidence>
<dbReference type="AlphaFoldDB" id="A0A1H6PZD4"/>
<dbReference type="EMBL" id="CP017558">
    <property type="protein sequence ID" value="AOW06424.1"/>
    <property type="molecule type" value="Genomic_DNA"/>
</dbReference>
<evidence type="ECO:0000313" key="12">
    <source>
        <dbReference type="EMBL" id="RDW25428.1"/>
    </source>
</evidence>
<reference evidence="12 14" key="2">
    <citation type="submission" date="2018-07" db="EMBL/GenBank/DDBJ databases">
        <title>Draft Genome Assemblies for Five Robust Yarrowia lipolytica Strains Exhibiting High Lipid Production and Pentose Sugar Utilization and Sugar Alcohol Secretion from Undetoxified Lignocellulosic Biomass Hydrolysates.</title>
        <authorList>
            <consortium name="DOE Joint Genome Institute"/>
            <person name="Walker C."/>
            <person name="Ryu S."/>
            <person name="Na H."/>
            <person name="Zane M."/>
            <person name="LaButti K."/>
            <person name="Lipzen A."/>
            <person name="Haridas S."/>
            <person name="Barry K."/>
            <person name="Grigoriev I.V."/>
            <person name="Quarterman J."/>
            <person name="Slininger P."/>
            <person name="Dien B."/>
            <person name="Trinh C.T."/>
        </authorList>
    </citation>
    <scope>NUCLEOTIDE SEQUENCE [LARGE SCALE GENOMIC DNA]</scope>
    <source>
        <strain evidence="12 14">YB392</strain>
    </source>
</reference>
<dbReference type="NCBIfam" id="TIGR01297">
    <property type="entry name" value="CDF"/>
    <property type="match status" value="1"/>
</dbReference>
<dbReference type="PANTHER" id="PTHR45820:SF4">
    <property type="entry name" value="ZINC TRANSPORTER 63C, ISOFORM F"/>
    <property type="match status" value="1"/>
</dbReference>
<dbReference type="GO" id="GO:0000329">
    <property type="term" value="C:fungal-type vacuole membrane"/>
    <property type="evidence" value="ECO:0007669"/>
    <property type="project" value="EnsemblFungi"/>
</dbReference>
<evidence type="ECO:0000256" key="2">
    <source>
        <dbReference type="ARBA" id="ARBA00008873"/>
    </source>
</evidence>
<dbReference type="InterPro" id="IPR027469">
    <property type="entry name" value="Cation_efflux_TMD_sf"/>
</dbReference>
<keyword evidence="3" id="KW-0813">Transport</keyword>
<gene>
    <name evidence="12" type="ORF">B0I71DRAFT_132583</name>
    <name evidence="11" type="ORF">YALI1_F00207g</name>
</gene>
<dbReference type="VEuPathDB" id="FungiDB:YALI0_F00176g"/>
<feature type="transmembrane region" description="Helical" evidence="8">
    <location>
        <begin position="220"/>
        <end position="242"/>
    </location>
</feature>
<keyword evidence="7 8" id="KW-0472">Membrane</keyword>